<evidence type="ECO:0000259" key="11">
    <source>
        <dbReference type="PROSITE" id="PS50106"/>
    </source>
</evidence>
<evidence type="ECO:0000259" key="12">
    <source>
        <dbReference type="PROSITE" id="PS51022"/>
    </source>
</evidence>
<proteinExistence type="evidence at transcript level"/>
<feature type="compositionally biased region" description="Polar residues" evidence="8">
    <location>
        <begin position="120"/>
        <end position="145"/>
    </location>
</feature>
<dbReference type="GO" id="GO:0097120">
    <property type="term" value="P:receptor localization to synapse"/>
    <property type="evidence" value="ECO:0007669"/>
    <property type="project" value="TreeGrafter"/>
</dbReference>
<dbReference type="GO" id="GO:0043005">
    <property type="term" value="C:neuron projection"/>
    <property type="evidence" value="ECO:0007669"/>
    <property type="project" value="InterPro"/>
</dbReference>
<dbReference type="InterPro" id="IPR004172">
    <property type="entry name" value="L27_dom"/>
</dbReference>
<dbReference type="SUPFAM" id="SSF52540">
    <property type="entry name" value="P-loop containing nucleoside triphosphate hydrolases"/>
    <property type="match status" value="1"/>
</dbReference>
<dbReference type="FunFam" id="2.30.42.10:FF:000001">
    <property type="entry name" value="Disks large homolog 1 isoform 2"/>
    <property type="match status" value="1"/>
</dbReference>
<evidence type="ECO:0000256" key="3">
    <source>
        <dbReference type="ARBA" id="ARBA00022443"/>
    </source>
</evidence>
<dbReference type="SUPFAM" id="SSF101288">
    <property type="entry name" value="L27 domain"/>
    <property type="match status" value="1"/>
</dbReference>
<dbReference type="PIRSF" id="PIRSF001741">
    <property type="entry name" value="MAGUK_DLGH"/>
    <property type="match status" value="1"/>
</dbReference>
<evidence type="ECO:0000256" key="4">
    <source>
        <dbReference type="ARBA" id="ARBA00022475"/>
    </source>
</evidence>
<feature type="domain" description="PDZ" evidence="11">
    <location>
        <begin position="284"/>
        <end position="371"/>
    </location>
</feature>
<dbReference type="FunFam" id="3.40.50.300:FF:001402">
    <property type="entry name" value="Discs, large homolog 3 (Drosophila)"/>
    <property type="match status" value="1"/>
</dbReference>
<dbReference type="PANTHER" id="PTHR23119:SF51">
    <property type="entry name" value="DISKS LARGE 1 TUMOR SUPPRESSOR PROTEIN"/>
    <property type="match status" value="1"/>
</dbReference>
<dbReference type="CDD" id="cd00071">
    <property type="entry name" value="GMPK"/>
    <property type="match status" value="1"/>
</dbReference>
<feature type="domain" description="Guanylate kinase-like" evidence="10">
    <location>
        <begin position="757"/>
        <end position="932"/>
    </location>
</feature>
<dbReference type="FunFam" id="2.30.42.10:FF:000002">
    <property type="entry name" value="Disks large homolog 4 isoform 2"/>
    <property type="match status" value="1"/>
</dbReference>
<dbReference type="PROSITE" id="PS51022">
    <property type="entry name" value="L27"/>
    <property type="match status" value="1"/>
</dbReference>
<feature type="domain" description="PDZ" evidence="11">
    <location>
        <begin position="178"/>
        <end position="265"/>
    </location>
</feature>
<dbReference type="CDD" id="cd11861">
    <property type="entry name" value="SH3_DLG-like"/>
    <property type="match status" value="1"/>
</dbReference>
<dbReference type="PANTHER" id="PTHR23119">
    <property type="entry name" value="DISCS LARGE"/>
    <property type="match status" value="1"/>
</dbReference>
<accession>A0A6F9DAW5</accession>
<dbReference type="Gene3D" id="1.10.287.470">
    <property type="entry name" value="Helix hairpin bin"/>
    <property type="match status" value="1"/>
</dbReference>
<dbReference type="FunFam" id="2.30.42.10:FF:000004">
    <property type="entry name" value="Disks large homolog 4 isoform 2"/>
    <property type="match status" value="1"/>
</dbReference>
<keyword evidence="5" id="KW-0677">Repeat</keyword>
<evidence type="ECO:0000313" key="13">
    <source>
        <dbReference type="EMBL" id="CAB3238213.1"/>
    </source>
</evidence>
<dbReference type="SMART" id="SM00326">
    <property type="entry name" value="SH3"/>
    <property type="match status" value="1"/>
</dbReference>
<feature type="domain" description="SH3" evidence="9">
    <location>
        <begin position="594"/>
        <end position="664"/>
    </location>
</feature>
<evidence type="ECO:0000259" key="9">
    <source>
        <dbReference type="PROSITE" id="PS50002"/>
    </source>
</evidence>
<evidence type="ECO:0000256" key="8">
    <source>
        <dbReference type="SAM" id="MobiDB-lite"/>
    </source>
</evidence>
<dbReference type="InterPro" id="IPR036892">
    <property type="entry name" value="L27_dom_sf"/>
</dbReference>
<dbReference type="PROSITE" id="PS50052">
    <property type="entry name" value="GUANYLATE_KINASE_2"/>
    <property type="match status" value="1"/>
</dbReference>
<dbReference type="CDD" id="cd06795">
    <property type="entry name" value="PDZ3_Dlg1-2-4-like"/>
    <property type="match status" value="1"/>
</dbReference>
<reference evidence="13" key="1">
    <citation type="submission" date="2020-04" db="EMBL/GenBank/DDBJ databases">
        <authorList>
            <person name="Neveu A P."/>
        </authorList>
    </citation>
    <scope>NUCLEOTIDE SEQUENCE</scope>
    <source>
        <tissue evidence="13">Whole embryo</tissue>
    </source>
</reference>
<sequence length="948" mass="106039">MPVRKQDAKRALALLEQYHNRLDNPDDTPLKGALEKVMDIFRSQLFHALLDIQEYYELTLSESTEDMKYNLMVPQEKRWNDISTTGNTSQVPNQYNNNAISTKKKYQYNGDDVNEEVELQRSQSGSSGTKIQERTQFAKQPQPQLSPVGYNSNTNQLLQQYQQPTPNTPLTPTYEYDEITLERGTAGLGFSIAGGRDNPLEGDDVSIYITKIIAGGAAAADGRLRANDAIMSVNGVDTSNVCHSDAVNALKLAGPNVVLKIRRQIMARPGDPHSDVAYLDNLIDIKLYKGTKGLGFSIAGGVGNQHMPDDNGIYVTKIIEGGAAEADGTLQVGDKIMIVDGTSLLDVTHEMAVNILKSTDNVVEIQVARQPAVVSLQYLPPDAYPKEHSLPGNSDFAQSFHANDDVTPVILPPPNDEFNHEKREPSLFAQNELEIATSNIAASPSSDFDPGMSLQGDADVQQINDMLQSPHNVISREERVVTLQKTGGGLGFNIVGGDGAEGIFISYILTGGTADLSGELHRGDQILSVNDTDLRKANHEEAAHALKSADKVVTILAQYKPEEYNRFEEKIQELREQMMNLSVSSGGSLLTSQKKTLYVRALFDYDASRDSGLPSKGLPFRYGDILHVINASDDEWWQARRVEGGHDSEEYGVIPAKQRVERRERARLKQVKFSQIRPSYIDTKESFSHVKRKKSMMFSRKFPFYKSKENLDDSSDPESESSMNHVASNNQSDSETSIREDVILSYETVVQKELKYTRPVVILGPFKDRINDDLIAEYPDKFGSCVPHTTREKRDNEVDGRDYHFVASREKMEQDIQNHFFIEAGQYNENLYGTSVQSVKDVADKRKHCILDVSGNAIKRLQVAGLWPIAIFIRPQSIEWLMDLNKRLVEEQARKVYERAAKQEQEFGEYFTAVVQGETLDELYNNVKGVIKEQSGPVVWVPPVKDEF</sequence>
<dbReference type="SUPFAM" id="SSF50044">
    <property type="entry name" value="SH3-domain"/>
    <property type="match status" value="1"/>
</dbReference>
<dbReference type="InterPro" id="IPR050614">
    <property type="entry name" value="Synaptic_Scaffolding_LAP-MAGUK"/>
</dbReference>
<dbReference type="PROSITE" id="PS50002">
    <property type="entry name" value="SH3"/>
    <property type="match status" value="1"/>
</dbReference>
<dbReference type="GO" id="GO:0016323">
    <property type="term" value="C:basolateral plasma membrane"/>
    <property type="evidence" value="ECO:0007669"/>
    <property type="project" value="TreeGrafter"/>
</dbReference>
<dbReference type="SUPFAM" id="SSF50156">
    <property type="entry name" value="PDZ domain-like"/>
    <property type="match status" value="3"/>
</dbReference>
<keyword evidence="4" id="KW-1003">Cell membrane</keyword>
<dbReference type="InterPro" id="IPR015143">
    <property type="entry name" value="L27_1"/>
</dbReference>
<dbReference type="SMART" id="SM00072">
    <property type="entry name" value="GuKc"/>
    <property type="match status" value="1"/>
</dbReference>
<dbReference type="GO" id="GO:0098609">
    <property type="term" value="P:cell-cell adhesion"/>
    <property type="evidence" value="ECO:0007669"/>
    <property type="project" value="TreeGrafter"/>
</dbReference>
<evidence type="ECO:0000256" key="5">
    <source>
        <dbReference type="ARBA" id="ARBA00022737"/>
    </source>
</evidence>
<comment type="subcellular location">
    <subcellularLocation>
        <location evidence="1">Cell membrane</location>
        <topology evidence="1">Peripheral membrane protein</topology>
    </subcellularLocation>
</comment>
<dbReference type="InterPro" id="IPR036028">
    <property type="entry name" value="SH3-like_dom_sf"/>
</dbReference>
<evidence type="ECO:0000256" key="1">
    <source>
        <dbReference type="ARBA" id="ARBA00004202"/>
    </source>
</evidence>
<evidence type="ECO:0000256" key="7">
    <source>
        <dbReference type="PROSITE-ProRule" id="PRU00192"/>
    </source>
</evidence>
<evidence type="ECO:0000259" key="10">
    <source>
        <dbReference type="PROSITE" id="PS50052"/>
    </source>
</evidence>
<dbReference type="InterPro" id="IPR008145">
    <property type="entry name" value="GK/Ca_channel_bsu"/>
</dbReference>
<dbReference type="Pfam" id="PF09058">
    <property type="entry name" value="L27_1"/>
    <property type="match status" value="1"/>
</dbReference>
<dbReference type="SMART" id="SM00228">
    <property type="entry name" value="PDZ"/>
    <property type="match status" value="3"/>
</dbReference>
<dbReference type="Pfam" id="PF00625">
    <property type="entry name" value="Guanylate_kin"/>
    <property type="match status" value="1"/>
</dbReference>
<keyword evidence="3 7" id="KW-0728">SH3 domain</keyword>
<dbReference type="GO" id="GO:0043113">
    <property type="term" value="P:receptor clustering"/>
    <property type="evidence" value="ECO:0007669"/>
    <property type="project" value="TreeGrafter"/>
</dbReference>
<dbReference type="Pfam" id="PF00595">
    <property type="entry name" value="PDZ"/>
    <property type="match status" value="3"/>
</dbReference>
<dbReference type="InterPro" id="IPR020590">
    <property type="entry name" value="Guanylate_kinase_CS"/>
</dbReference>
<organism evidence="13">
    <name type="scientific">Phallusia mammillata</name>
    <dbReference type="NCBI Taxonomy" id="59560"/>
    <lineage>
        <taxon>Eukaryota</taxon>
        <taxon>Metazoa</taxon>
        <taxon>Chordata</taxon>
        <taxon>Tunicata</taxon>
        <taxon>Ascidiacea</taxon>
        <taxon>Phlebobranchia</taxon>
        <taxon>Ascidiidae</taxon>
        <taxon>Phallusia</taxon>
    </lineage>
</organism>
<evidence type="ECO:0000256" key="2">
    <source>
        <dbReference type="ARBA" id="ARBA00007014"/>
    </source>
</evidence>
<dbReference type="GO" id="GO:0045197">
    <property type="term" value="P:establishment or maintenance of epithelial cell apical/basal polarity"/>
    <property type="evidence" value="ECO:0007669"/>
    <property type="project" value="TreeGrafter"/>
</dbReference>
<dbReference type="Gene3D" id="3.40.50.300">
    <property type="entry name" value="P-loop containing nucleotide triphosphate hydrolases"/>
    <property type="match status" value="1"/>
</dbReference>
<dbReference type="InterPro" id="IPR016313">
    <property type="entry name" value="DLG1-like"/>
</dbReference>
<dbReference type="PROSITE" id="PS00856">
    <property type="entry name" value="GUANYLATE_KINASE_1"/>
    <property type="match status" value="1"/>
</dbReference>
<dbReference type="FunFam" id="3.30.63.10:FF:000001">
    <property type="entry name" value="Disks large homolog 1 isoform 2"/>
    <property type="match status" value="1"/>
</dbReference>
<dbReference type="SMART" id="SM00569">
    <property type="entry name" value="L27"/>
    <property type="match status" value="1"/>
</dbReference>
<dbReference type="GO" id="GO:0099072">
    <property type="term" value="P:regulation of postsynaptic membrane neurotransmitter receptor levels"/>
    <property type="evidence" value="ECO:0007669"/>
    <property type="project" value="TreeGrafter"/>
</dbReference>
<dbReference type="GO" id="GO:0031594">
    <property type="term" value="C:neuromuscular junction"/>
    <property type="evidence" value="ECO:0007669"/>
    <property type="project" value="InterPro"/>
</dbReference>
<dbReference type="EMBL" id="LR784539">
    <property type="protein sequence ID" value="CAB3238213.1"/>
    <property type="molecule type" value="mRNA"/>
</dbReference>
<dbReference type="GO" id="GO:0098839">
    <property type="term" value="C:postsynaptic density membrane"/>
    <property type="evidence" value="ECO:0007669"/>
    <property type="project" value="TreeGrafter"/>
</dbReference>
<dbReference type="InterPro" id="IPR001478">
    <property type="entry name" value="PDZ"/>
</dbReference>
<keyword evidence="6" id="KW-0472">Membrane</keyword>
<protein>
    <submittedName>
        <fullName evidence="13">Disks large homolog 2</fullName>
    </submittedName>
</protein>
<feature type="region of interest" description="Disordered" evidence="8">
    <location>
        <begin position="117"/>
        <end position="145"/>
    </location>
</feature>
<dbReference type="InterPro" id="IPR036034">
    <property type="entry name" value="PDZ_sf"/>
</dbReference>
<evidence type="ECO:0000256" key="6">
    <source>
        <dbReference type="ARBA" id="ARBA00023136"/>
    </source>
</evidence>
<dbReference type="CDD" id="cd06724">
    <property type="entry name" value="PDZ2_Dlg1-2-4-like"/>
    <property type="match status" value="1"/>
</dbReference>
<name>A0A6F9DAW5_9ASCI</name>
<dbReference type="Gene3D" id="2.30.42.10">
    <property type="match status" value="3"/>
</dbReference>
<gene>
    <name evidence="13" type="primary">Dlg2</name>
</gene>
<dbReference type="InterPro" id="IPR008144">
    <property type="entry name" value="Guanylate_kin-like_dom"/>
</dbReference>
<dbReference type="Gene3D" id="3.30.63.10">
    <property type="entry name" value="Guanylate Kinase phosphate binding domain"/>
    <property type="match status" value="1"/>
</dbReference>
<comment type="similarity">
    <text evidence="2">Belongs to the MAGUK family.</text>
</comment>
<dbReference type="GO" id="GO:0007268">
    <property type="term" value="P:chemical synaptic transmission"/>
    <property type="evidence" value="ECO:0007669"/>
    <property type="project" value="InterPro"/>
</dbReference>
<dbReference type="PROSITE" id="PS50106">
    <property type="entry name" value="PDZ"/>
    <property type="match status" value="3"/>
</dbReference>
<dbReference type="Gene3D" id="2.30.30.40">
    <property type="entry name" value="SH3 Domains"/>
    <property type="match status" value="2"/>
</dbReference>
<dbReference type="GO" id="GO:0019901">
    <property type="term" value="F:protein kinase binding"/>
    <property type="evidence" value="ECO:0007669"/>
    <property type="project" value="TreeGrafter"/>
</dbReference>
<feature type="region of interest" description="Disordered" evidence="8">
    <location>
        <begin position="709"/>
        <end position="734"/>
    </location>
</feature>
<dbReference type="AlphaFoldDB" id="A0A6F9DAW5"/>
<dbReference type="InterPro" id="IPR001452">
    <property type="entry name" value="SH3_domain"/>
</dbReference>
<feature type="domain" description="PDZ" evidence="11">
    <location>
        <begin position="480"/>
        <end position="561"/>
    </location>
</feature>
<feature type="compositionally biased region" description="Polar residues" evidence="8">
    <location>
        <begin position="723"/>
        <end position="734"/>
    </location>
</feature>
<dbReference type="Pfam" id="PF07653">
    <property type="entry name" value="SH3_2"/>
    <property type="match status" value="1"/>
</dbReference>
<feature type="domain" description="L27" evidence="12">
    <location>
        <begin position="4"/>
        <end position="64"/>
    </location>
</feature>
<dbReference type="InterPro" id="IPR027417">
    <property type="entry name" value="P-loop_NTPase"/>
</dbReference>